<keyword evidence="3" id="KW-0238">DNA-binding</keyword>
<gene>
    <name evidence="8" type="ORF">LWI29_000483</name>
</gene>
<accession>A0AA39VCM0</accession>
<feature type="domain" description="MADS-box" evidence="7">
    <location>
        <begin position="1"/>
        <end position="35"/>
    </location>
</feature>
<evidence type="ECO:0000256" key="4">
    <source>
        <dbReference type="ARBA" id="ARBA00023163"/>
    </source>
</evidence>
<comment type="subcellular location">
    <subcellularLocation>
        <location evidence="1">Nucleus</location>
    </subcellularLocation>
</comment>
<reference evidence="8" key="2">
    <citation type="submission" date="2023-06" db="EMBL/GenBank/DDBJ databases">
        <authorList>
            <person name="Swenson N.G."/>
            <person name="Wegrzyn J.L."/>
            <person name="Mcevoy S.L."/>
        </authorList>
    </citation>
    <scope>NUCLEOTIDE SEQUENCE</scope>
    <source>
        <strain evidence="8">NS2018</strain>
        <tissue evidence="8">Leaf</tissue>
    </source>
</reference>
<dbReference type="Gene3D" id="3.40.1810.10">
    <property type="entry name" value="Transcription factor, MADS-box"/>
    <property type="match status" value="1"/>
</dbReference>
<dbReference type="GO" id="GO:0005634">
    <property type="term" value="C:nucleus"/>
    <property type="evidence" value="ECO:0007669"/>
    <property type="project" value="UniProtKB-SubCell"/>
</dbReference>
<evidence type="ECO:0000256" key="5">
    <source>
        <dbReference type="ARBA" id="ARBA00023242"/>
    </source>
</evidence>
<evidence type="ECO:0000256" key="2">
    <source>
        <dbReference type="ARBA" id="ARBA00023015"/>
    </source>
</evidence>
<proteinExistence type="predicted"/>
<evidence type="ECO:0000259" key="7">
    <source>
        <dbReference type="PROSITE" id="PS50066"/>
    </source>
</evidence>
<feature type="region of interest" description="Disordered" evidence="6">
    <location>
        <begin position="38"/>
        <end position="58"/>
    </location>
</feature>
<dbReference type="Pfam" id="PF00319">
    <property type="entry name" value="SRF-TF"/>
    <property type="match status" value="1"/>
</dbReference>
<feature type="compositionally biased region" description="Basic and acidic residues" evidence="6">
    <location>
        <begin position="38"/>
        <end position="51"/>
    </location>
</feature>
<name>A0AA39VCM0_ACESA</name>
<comment type="caution">
    <text evidence="8">The sequence shown here is derived from an EMBL/GenBank/DDBJ whole genome shotgun (WGS) entry which is preliminary data.</text>
</comment>
<evidence type="ECO:0000256" key="3">
    <source>
        <dbReference type="ARBA" id="ARBA00023125"/>
    </source>
</evidence>
<reference evidence="8" key="1">
    <citation type="journal article" date="2022" name="Plant J.">
        <title>Strategies of tolerance reflected in two North American maple genomes.</title>
        <authorList>
            <person name="McEvoy S.L."/>
            <person name="Sezen U.U."/>
            <person name="Trouern-Trend A."/>
            <person name="McMahon S.M."/>
            <person name="Schaberg P.G."/>
            <person name="Yang J."/>
            <person name="Wegrzyn J.L."/>
            <person name="Swenson N.G."/>
        </authorList>
    </citation>
    <scope>NUCLEOTIDE SEQUENCE</scope>
    <source>
        <strain evidence="8">NS2018</strain>
    </source>
</reference>
<evidence type="ECO:0000313" key="9">
    <source>
        <dbReference type="Proteomes" id="UP001168877"/>
    </source>
</evidence>
<dbReference type="EMBL" id="JAUESC010000387">
    <property type="protein sequence ID" value="KAK0572923.1"/>
    <property type="molecule type" value="Genomic_DNA"/>
</dbReference>
<dbReference type="PRINTS" id="PR00404">
    <property type="entry name" value="MADSDOMAIN"/>
</dbReference>
<keyword evidence="9" id="KW-1185">Reference proteome</keyword>
<dbReference type="InterPro" id="IPR036879">
    <property type="entry name" value="TF_MADSbox_sf"/>
</dbReference>
<keyword evidence="5" id="KW-0539">Nucleus</keyword>
<dbReference type="PROSITE" id="PS50066">
    <property type="entry name" value="MADS_BOX_2"/>
    <property type="match status" value="1"/>
</dbReference>
<dbReference type="AlphaFoldDB" id="A0AA39VCM0"/>
<evidence type="ECO:0000313" key="8">
    <source>
        <dbReference type="EMBL" id="KAK0572923.1"/>
    </source>
</evidence>
<organism evidence="8 9">
    <name type="scientific">Acer saccharum</name>
    <name type="common">Sugar maple</name>
    <dbReference type="NCBI Taxonomy" id="4024"/>
    <lineage>
        <taxon>Eukaryota</taxon>
        <taxon>Viridiplantae</taxon>
        <taxon>Streptophyta</taxon>
        <taxon>Embryophyta</taxon>
        <taxon>Tracheophyta</taxon>
        <taxon>Spermatophyta</taxon>
        <taxon>Magnoliopsida</taxon>
        <taxon>eudicotyledons</taxon>
        <taxon>Gunneridae</taxon>
        <taxon>Pentapetalae</taxon>
        <taxon>rosids</taxon>
        <taxon>malvids</taxon>
        <taxon>Sapindales</taxon>
        <taxon>Sapindaceae</taxon>
        <taxon>Hippocastanoideae</taxon>
        <taxon>Acereae</taxon>
        <taxon>Acer</taxon>
    </lineage>
</organism>
<dbReference type="GO" id="GO:0046983">
    <property type="term" value="F:protein dimerization activity"/>
    <property type="evidence" value="ECO:0007669"/>
    <property type="project" value="InterPro"/>
</dbReference>
<keyword evidence="2" id="KW-0805">Transcription regulation</keyword>
<dbReference type="Proteomes" id="UP001168877">
    <property type="component" value="Unassembled WGS sequence"/>
</dbReference>
<sequence>MNRKVKLCYIVNDSARKATFKKRKKGLLKKMSELSPKDRVSIQEDARDGAKQEQANQDSFLIQRIMKSNYQLKKQREGDN</sequence>
<evidence type="ECO:0000256" key="6">
    <source>
        <dbReference type="SAM" id="MobiDB-lite"/>
    </source>
</evidence>
<dbReference type="SUPFAM" id="SSF55455">
    <property type="entry name" value="SRF-like"/>
    <property type="match status" value="1"/>
</dbReference>
<protein>
    <recommendedName>
        <fullName evidence="7">MADS-box domain-containing protein</fullName>
    </recommendedName>
</protein>
<keyword evidence="4" id="KW-0804">Transcription</keyword>
<evidence type="ECO:0000256" key="1">
    <source>
        <dbReference type="ARBA" id="ARBA00004123"/>
    </source>
</evidence>
<dbReference type="InterPro" id="IPR002100">
    <property type="entry name" value="TF_MADSbox"/>
</dbReference>
<dbReference type="GO" id="GO:0003677">
    <property type="term" value="F:DNA binding"/>
    <property type="evidence" value="ECO:0007669"/>
    <property type="project" value="UniProtKB-KW"/>
</dbReference>